<keyword evidence="1" id="KW-0472">Membrane</keyword>
<feature type="transmembrane region" description="Helical" evidence="1">
    <location>
        <begin position="39"/>
        <end position="60"/>
    </location>
</feature>
<organism evidence="2">
    <name type="scientific">marine sediment metagenome</name>
    <dbReference type="NCBI Taxonomy" id="412755"/>
    <lineage>
        <taxon>unclassified sequences</taxon>
        <taxon>metagenomes</taxon>
        <taxon>ecological metagenomes</taxon>
    </lineage>
</organism>
<dbReference type="EMBL" id="BARS01016116">
    <property type="protein sequence ID" value="GAF97885.1"/>
    <property type="molecule type" value="Genomic_DNA"/>
</dbReference>
<evidence type="ECO:0000256" key="1">
    <source>
        <dbReference type="SAM" id="Phobius"/>
    </source>
</evidence>
<reference evidence="2" key="1">
    <citation type="journal article" date="2014" name="Front. Microbiol.">
        <title>High frequency of phylogenetically diverse reductive dehalogenase-homologous genes in deep subseafloor sedimentary metagenomes.</title>
        <authorList>
            <person name="Kawai M."/>
            <person name="Futagami T."/>
            <person name="Toyoda A."/>
            <person name="Takaki Y."/>
            <person name="Nishi S."/>
            <person name="Hori S."/>
            <person name="Arai W."/>
            <person name="Tsubouchi T."/>
            <person name="Morono Y."/>
            <person name="Uchiyama I."/>
            <person name="Ito T."/>
            <person name="Fujiyama A."/>
            <person name="Inagaki F."/>
            <person name="Takami H."/>
        </authorList>
    </citation>
    <scope>NUCLEOTIDE SEQUENCE</scope>
    <source>
        <strain evidence="2">Expedition CK06-06</strain>
    </source>
</reference>
<name>X0VB97_9ZZZZ</name>
<feature type="transmembrane region" description="Helical" evidence="1">
    <location>
        <begin position="12"/>
        <end position="32"/>
    </location>
</feature>
<dbReference type="AlphaFoldDB" id="X0VB97"/>
<proteinExistence type="predicted"/>
<feature type="non-terminal residue" evidence="2">
    <location>
        <position position="140"/>
    </location>
</feature>
<keyword evidence="1" id="KW-1133">Transmembrane helix</keyword>
<accession>X0VB97</accession>
<sequence length="140" mass="15157">MTLFLSKLLPIFVYPLGLAILLGLIAVVLIRFRRLARVALASSLVLLWVTSMPVFANWIANFWEAPYLAVAGADLPQTDAIVLLGGFVGQSPPPRIEPDLGEAIDRLFRAARLFHAGKAPRIVVSGGNLPWRTASDPEAA</sequence>
<comment type="caution">
    <text evidence="2">The sequence shown here is derived from an EMBL/GenBank/DDBJ whole genome shotgun (WGS) entry which is preliminary data.</text>
</comment>
<evidence type="ECO:0008006" key="3">
    <source>
        <dbReference type="Google" id="ProtNLM"/>
    </source>
</evidence>
<keyword evidence="1" id="KW-0812">Transmembrane</keyword>
<evidence type="ECO:0000313" key="2">
    <source>
        <dbReference type="EMBL" id="GAF97885.1"/>
    </source>
</evidence>
<protein>
    <recommendedName>
        <fullName evidence="3">DUF218 domain-containing protein</fullName>
    </recommendedName>
</protein>
<gene>
    <name evidence="2" type="ORF">S01H1_26576</name>
</gene>